<protein>
    <recommendedName>
        <fullName evidence="5">Cbb3-type cytochrome oxidase assembly protein CcoS</fullName>
    </recommendedName>
</protein>
<evidence type="ECO:0000256" key="1">
    <source>
        <dbReference type="SAM" id="MobiDB-lite"/>
    </source>
</evidence>
<dbReference type="RefSeq" id="WP_265726487.1">
    <property type="nucleotide sequence ID" value="NZ_JAOSLC020000003.1"/>
</dbReference>
<dbReference type="EMBL" id="JAOSLC020000003">
    <property type="protein sequence ID" value="MDD7915787.1"/>
    <property type="molecule type" value="Genomic_DNA"/>
</dbReference>
<name>A0ABT5SCE0_9FLAO</name>
<feature type="transmembrane region" description="Helical" evidence="2">
    <location>
        <begin position="12"/>
        <end position="31"/>
    </location>
</feature>
<comment type="caution">
    <text evidence="3">The sequence shown here is derived from an EMBL/GenBank/DDBJ whole genome shotgun (WGS) entry which is preliminary data.</text>
</comment>
<keyword evidence="2" id="KW-0472">Membrane</keyword>
<evidence type="ECO:0000313" key="3">
    <source>
        <dbReference type="EMBL" id="MDD7915787.1"/>
    </source>
</evidence>
<keyword evidence="2" id="KW-1133">Transmembrane helix</keyword>
<organism evidence="3 4">
    <name type="scientific">Polaribacter ponticola</name>
    <dbReference type="NCBI Taxonomy" id="2978475"/>
    <lineage>
        <taxon>Bacteria</taxon>
        <taxon>Pseudomonadati</taxon>
        <taxon>Bacteroidota</taxon>
        <taxon>Flavobacteriia</taxon>
        <taxon>Flavobacteriales</taxon>
        <taxon>Flavobacteriaceae</taxon>
    </lineage>
</organism>
<accession>A0ABT5SCE0</accession>
<keyword evidence="2" id="KW-0812">Transmembrane</keyword>
<keyword evidence="4" id="KW-1185">Reference proteome</keyword>
<sequence length="55" mass="6283">MNSSKTEISLWIFILLIIIIGALIGLIINTFTDTSKSNNYKDNSETDDYDHLDFD</sequence>
<evidence type="ECO:0000256" key="2">
    <source>
        <dbReference type="SAM" id="Phobius"/>
    </source>
</evidence>
<evidence type="ECO:0008006" key="5">
    <source>
        <dbReference type="Google" id="ProtNLM"/>
    </source>
</evidence>
<evidence type="ECO:0000313" key="4">
    <source>
        <dbReference type="Proteomes" id="UP001151478"/>
    </source>
</evidence>
<reference evidence="3" key="1">
    <citation type="submission" date="2023-02" db="EMBL/GenBank/DDBJ databases">
        <title>Polaribacter ponticola sp. nov., isolated from seawater.</title>
        <authorList>
            <person name="Baek J.H."/>
            <person name="Kim J.M."/>
            <person name="Choi D.G."/>
            <person name="Jeon C.O."/>
        </authorList>
    </citation>
    <scope>NUCLEOTIDE SEQUENCE</scope>
    <source>
        <strain evidence="3">MSW5</strain>
    </source>
</reference>
<feature type="region of interest" description="Disordered" evidence="1">
    <location>
        <begin position="33"/>
        <end position="55"/>
    </location>
</feature>
<gene>
    <name evidence="3" type="ORF">N5A56_015775</name>
</gene>
<dbReference type="Proteomes" id="UP001151478">
    <property type="component" value="Unassembled WGS sequence"/>
</dbReference>
<proteinExistence type="predicted"/>